<organism evidence="1 2">
    <name type="scientific">Pseudomonas phage PspYZU05</name>
    <dbReference type="NCBI Taxonomy" id="1983556"/>
    <lineage>
        <taxon>Viruses</taxon>
        <taxon>Duplodnaviria</taxon>
        <taxon>Heunggongvirae</taxon>
        <taxon>Uroviricota</taxon>
        <taxon>Caudoviricetes</taxon>
        <taxon>Pantevenvirales</taxon>
        <taxon>Straboviridae</taxon>
        <taxon>Jiangsuvirus</taxon>
        <taxon>Jiangsuvirus pspyzu05</taxon>
    </lineage>
</organism>
<sequence>MQIEVYGVQAPKEYCYACYRLKEILDLNDLPYTFIDCISYDSEIRYNRENIVQLASRLNKQSLAFVYPVIFLNGERINFNDFLIAVKDNGYNKHI</sequence>
<proteinExistence type="predicted"/>
<dbReference type="PROSITE" id="PS51354">
    <property type="entry name" value="GLUTAREDOXIN_2"/>
    <property type="match status" value="1"/>
</dbReference>
<dbReference type="Proteomes" id="UP000247773">
    <property type="component" value="Genome"/>
</dbReference>
<dbReference type="SUPFAM" id="SSF52833">
    <property type="entry name" value="Thioredoxin-like"/>
    <property type="match status" value="1"/>
</dbReference>
<protein>
    <submittedName>
        <fullName evidence="1">Glutaredoxin</fullName>
    </submittedName>
</protein>
<dbReference type="EMBL" id="KY971610">
    <property type="protein sequence ID" value="ASD52127.1"/>
    <property type="molecule type" value="Genomic_DNA"/>
</dbReference>
<evidence type="ECO:0000313" key="1">
    <source>
        <dbReference type="EMBL" id="ASD52127.1"/>
    </source>
</evidence>
<dbReference type="InterPro" id="IPR036249">
    <property type="entry name" value="Thioredoxin-like_sf"/>
</dbReference>
<gene>
    <name evidence="1" type="ORF">PspYZU05_175</name>
</gene>
<evidence type="ECO:0000313" key="2">
    <source>
        <dbReference type="Proteomes" id="UP000247773"/>
    </source>
</evidence>
<keyword evidence="2" id="KW-1185">Reference proteome</keyword>
<name>A0A2U7NN40_9CAUD</name>
<dbReference type="Gene3D" id="3.40.30.10">
    <property type="entry name" value="Glutaredoxin"/>
    <property type="match status" value="1"/>
</dbReference>
<accession>A0A2U7NN40</accession>
<reference evidence="1 2" key="1">
    <citation type="submission" date="2017-04" db="EMBL/GenBank/DDBJ databases">
        <title>Isolation of lytic bacteriophages infecting Pseudomonas strains for biocontrol of fish and shrimp spoilage during chilled storage.</title>
        <authorList>
            <person name="Yang Z."/>
            <person name="Tao X."/>
            <person name="Gao L."/>
            <person name="Rao S."/>
        </authorList>
    </citation>
    <scope>NUCLEOTIDE SEQUENCE [LARGE SCALE GENOMIC DNA]</scope>
</reference>